<dbReference type="Pfam" id="PF00420">
    <property type="entry name" value="Oxidored_q2"/>
    <property type="match status" value="1"/>
</dbReference>
<evidence type="ECO:0000256" key="4">
    <source>
        <dbReference type="ARBA" id="ARBA00022692"/>
    </source>
</evidence>
<evidence type="ECO:0000256" key="6">
    <source>
        <dbReference type="ARBA" id="ARBA00023136"/>
    </source>
</evidence>
<dbReference type="HAMAP" id="MF_01456">
    <property type="entry name" value="NDH1_NuoK"/>
    <property type="match status" value="1"/>
</dbReference>
<keyword evidence="3 7" id="KW-0813">Transport</keyword>
<keyword evidence="9" id="KW-1185">Reference proteome</keyword>
<dbReference type="GO" id="GO:0048038">
    <property type="term" value="F:quinone binding"/>
    <property type="evidence" value="ECO:0007669"/>
    <property type="project" value="UniProtKB-KW"/>
</dbReference>
<dbReference type="STRING" id="1379910.TH63_05110"/>
<comment type="catalytic activity">
    <reaction evidence="7">
        <text>a quinone + NADH + 5 H(+)(in) = a quinol + NAD(+) + 4 H(+)(out)</text>
        <dbReference type="Rhea" id="RHEA:57888"/>
        <dbReference type="ChEBI" id="CHEBI:15378"/>
        <dbReference type="ChEBI" id="CHEBI:24646"/>
        <dbReference type="ChEBI" id="CHEBI:57540"/>
        <dbReference type="ChEBI" id="CHEBI:57945"/>
        <dbReference type="ChEBI" id="CHEBI:132124"/>
    </reaction>
</comment>
<dbReference type="RefSeq" id="WP_048920002.1">
    <property type="nucleotide sequence ID" value="NZ_CP010777.1"/>
</dbReference>
<dbReference type="EMBL" id="CP010777">
    <property type="protein sequence ID" value="AKQ45153.1"/>
    <property type="molecule type" value="Genomic_DNA"/>
</dbReference>
<evidence type="ECO:0000256" key="2">
    <source>
        <dbReference type="ARBA" id="ARBA00010519"/>
    </source>
</evidence>
<evidence type="ECO:0000256" key="3">
    <source>
        <dbReference type="ARBA" id="ARBA00022448"/>
    </source>
</evidence>
<dbReference type="KEGG" id="ruf:TH63_05110"/>
<evidence type="ECO:0000256" key="1">
    <source>
        <dbReference type="ARBA" id="ARBA00004141"/>
    </source>
</evidence>
<keyword evidence="5 7" id="KW-1133">Transmembrane helix</keyword>
<keyword evidence="6 7" id="KW-0472">Membrane</keyword>
<keyword evidence="7" id="KW-1003">Cell membrane</keyword>
<dbReference type="GO" id="GO:0005886">
    <property type="term" value="C:plasma membrane"/>
    <property type="evidence" value="ECO:0007669"/>
    <property type="project" value="UniProtKB-SubCell"/>
</dbReference>
<evidence type="ECO:0000256" key="7">
    <source>
        <dbReference type="HAMAP-Rule" id="MF_01456"/>
    </source>
</evidence>
<keyword evidence="7" id="KW-0520">NAD</keyword>
<feature type="transmembrane region" description="Helical" evidence="7">
    <location>
        <begin position="64"/>
        <end position="89"/>
    </location>
</feature>
<keyword evidence="7" id="KW-0874">Quinone</keyword>
<sequence>MIPGISITEILLVTSILFFIGVYGFLTRTNLISILISVELILNASVINFVVINKYLFPDILQGVVYSIFIIAVAAAETALAVAIIFNLYKQISSVEVTETETLKF</sequence>
<dbReference type="Gene3D" id="1.10.287.3510">
    <property type="match status" value="1"/>
</dbReference>
<comment type="function">
    <text evidence="7">NDH-1 shuttles electrons from NADH, via FMN and iron-sulfur (Fe-S) centers, to quinones in the respiratory chain. The immediate electron acceptor for the enzyme in this species is believed to be a menaquinone. Couples the redox reaction to proton translocation (for every two electrons transferred, four hydrogen ions are translocated across the cytoplasmic membrane), and thus conserves the redox energy in a proton gradient.</text>
</comment>
<comment type="similarity">
    <text evidence="2 7">Belongs to the complex I subunit 4L family.</text>
</comment>
<dbReference type="PATRIC" id="fig|1379910.4.peg.1114"/>
<organism evidence="8 9">
    <name type="scientific">Rufibacter radiotolerans</name>
    <dbReference type="NCBI Taxonomy" id="1379910"/>
    <lineage>
        <taxon>Bacteria</taxon>
        <taxon>Pseudomonadati</taxon>
        <taxon>Bacteroidota</taxon>
        <taxon>Cytophagia</taxon>
        <taxon>Cytophagales</taxon>
        <taxon>Hymenobacteraceae</taxon>
        <taxon>Rufibacter</taxon>
    </lineage>
</organism>
<keyword evidence="4 7" id="KW-0812">Transmembrane</keyword>
<protein>
    <recommendedName>
        <fullName evidence="7">NADH-quinone oxidoreductase subunit K</fullName>
        <ecNumber evidence="7">7.1.1.-</ecNumber>
    </recommendedName>
    <alternativeName>
        <fullName evidence="7">NADH dehydrogenase I subunit K</fullName>
    </alternativeName>
    <alternativeName>
        <fullName evidence="7">NDH-1 subunit K</fullName>
    </alternativeName>
</protein>
<dbReference type="EC" id="7.1.1.-" evidence="7"/>
<evidence type="ECO:0000256" key="5">
    <source>
        <dbReference type="ARBA" id="ARBA00022989"/>
    </source>
</evidence>
<evidence type="ECO:0000313" key="8">
    <source>
        <dbReference type="EMBL" id="AKQ45153.1"/>
    </source>
</evidence>
<dbReference type="GO" id="GO:0030964">
    <property type="term" value="C:NADH dehydrogenase complex"/>
    <property type="evidence" value="ECO:0007669"/>
    <property type="project" value="TreeGrafter"/>
</dbReference>
<dbReference type="GO" id="GO:0050136">
    <property type="term" value="F:NADH dehydrogenase (quinone) (non-electrogenic) activity"/>
    <property type="evidence" value="ECO:0007669"/>
    <property type="project" value="UniProtKB-UniRule"/>
</dbReference>
<dbReference type="GO" id="GO:0042773">
    <property type="term" value="P:ATP synthesis coupled electron transport"/>
    <property type="evidence" value="ECO:0007669"/>
    <property type="project" value="InterPro"/>
</dbReference>
<dbReference type="PANTHER" id="PTHR11434:SF16">
    <property type="entry name" value="NADH-UBIQUINONE OXIDOREDUCTASE CHAIN 4L"/>
    <property type="match status" value="1"/>
</dbReference>
<comment type="subcellular location">
    <subcellularLocation>
        <location evidence="7">Cell membrane</location>
        <topology evidence="7">Multi-pass membrane protein</topology>
    </subcellularLocation>
    <subcellularLocation>
        <location evidence="1">Membrane</location>
        <topology evidence="1">Multi-pass membrane protein</topology>
    </subcellularLocation>
</comment>
<dbReference type="NCBIfam" id="NF004320">
    <property type="entry name" value="PRK05715.1-2"/>
    <property type="match status" value="1"/>
</dbReference>
<comment type="subunit">
    <text evidence="7">NDH-1 is composed of 14 different subunits. Subunits NuoA, H, J, K, L, M, N constitute the membrane sector of the complex.</text>
</comment>
<dbReference type="InterPro" id="IPR039428">
    <property type="entry name" value="NUOK/Mnh_C1-like"/>
</dbReference>
<dbReference type="AlphaFoldDB" id="A0A0H4VIE8"/>
<dbReference type="Proteomes" id="UP000036458">
    <property type="component" value="Chromosome"/>
</dbReference>
<feature type="transmembrane region" description="Helical" evidence="7">
    <location>
        <begin position="7"/>
        <end position="26"/>
    </location>
</feature>
<feature type="transmembrane region" description="Helical" evidence="7">
    <location>
        <begin position="32"/>
        <end position="52"/>
    </location>
</feature>
<evidence type="ECO:0000313" key="9">
    <source>
        <dbReference type="Proteomes" id="UP000036458"/>
    </source>
</evidence>
<dbReference type="OrthoDB" id="9810120at2"/>
<reference evidence="8 9" key="1">
    <citation type="submission" date="2015-01" db="EMBL/GenBank/DDBJ databases">
        <title>Rufibacter sp./DG31D/ whole genome sequencing.</title>
        <authorList>
            <person name="Kim M.K."/>
            <person name="Srinivasan S."/>
            <person name="Lee J.-J."/>
        </authorList>
    </citation>
    <scope>NUCLEOTIDE SEQUENCE [LARGE SCALE GENOMIC DNA]</scope>
    <source>
        <strain evidence="8 9">DG31D</strain>
    </source>
</reference>
<gene>
    <name evidence="7" type="primary">nuoK</name>
    <name evidence="8" type="ORF">TH63_05110</name>
</gene>
<proteinExistence type="inferred from homology"/>
<dbReference type="PANTHER" id="PTHR11434">
    <property type="entry name" value="NADH-UBIQUINONE OXIDOREDUCTASE SUBUNIT ND4L"/>
    <property type="match status" value="1"/>
</dbReference>
<keyword evidence="7" id="KW-1278">Translocase</keyword>
<accession>A0A0H4VIE8</accession>
<dbReference type="InterPro" id="IPR001133">
    <property type="entry name" value="NADH_UbQ_OxRdtase_chain4L/K"/>
</dbReference>
<name>A0A0H4VIE8_9BACT</name>